<feature type="compositionally biased region" description="Polar residues" evidence="1">
    <location>
        <begin position="102"/>
        <end position="112"/>
    </location>
</feature>
<accession>A0ABV4GNJ6</accession>
<reference evidence="2 3" key="1">
    <citation type="submission" date="2024-07" db="EMBL/GenBank/DDBJ databases">
        <title>Genomic Encyclopedia of Type Strains, Phase V (KMG-V): Genome sequencing to study the core and pangenomes of soil and plant-associated prokaryotes.</title>
        <authorList>
            <person name="Whitman W."/>
        </authorList>
    </citation>
    <scope>NUCLEOTIDE SEQUENCE [LARGE SCALE GENOMIC DNA]</scope>
    <source>
        <strain evidence="2 3">USDA 222</strain>
    </source>
</reference>
<name>A0ABV4GNJ6_9BRAD</name>
<organism evidence="2 3">
    <name type="scientific">Bradyrhizobium yuanmingense</name>
    <dbReference type="NCBI Taxonomy" id="108015"/>
    <lineage>
        <taxon>Bacteria</taxon>
        <taxon>Pseudomonadati</taxon>
        <taxon>Pseudomonadota</taxon>
        <taxon>Alphaproteobacteria</taxon>
        <taxon>Hyphomicrobiales</taxon>
        <taxon>Nitrobacteraceae</taxon>
        <taxon>Bradyrhizobium</taxon>
    </lineage>
</organism>
<dbReference type="EMBL" id="JBGBZN010000002">
    <property type="protein sequence ID" value="MEY9473523.1"/>
    <property type="molecule type" value="Genomic_DNA"/>
</dbReference>
<evidence type="ECO:0000313" key="3">
    <source>
        <dbReference type="Proteomes" id="UP001565474"/>
    </source>
</evidence>
<proteinExistence type="predicted"/>
<dbReference type="Proteomes" id="UP001565474">
    <property type="component" value="Unassembled WGS sequence"/>
</dbReference>
<feature type="compositionally biased region" description="Basic and acidic residues" evidence="1">
    <location>
        <begin position="90"/>
        <end position="101"/>
    </location>
</feature>
<comment type="caution">
    <text evidence="2">The sequence shown here is derived from an EMBL/GenBank/DDBJ whole genome shotgun (WGS) entry which is preliminary data.</text>
</comment>
<evidence type="ECO:0000256" key="1">
    <source>
        <dbReference type="SAM" id="MobiDB-lite"/>
    </source>
</evidence>
<keyword evidence="3" id="KW-1185">Reference proteome</keyword>
<feature type="region of interest" description="Disordered" evidence="1">
    <location>
        <begin position="78"/>
        <end position="165"/>
    </location>
</feature>
<evidence type="ECO:0000313" key="2">
    <source>
        <dbReference type="EMBL" id="MEY9473523.1"/>
    </source>
</evidence>
<gene>
    <name evidence="2" type="ORF">ABH992_005922</name>
</gene>
<feature type="compositionally biased region" description="Basic and acidic residues" evidence="1">
    <location>
        <begin position="153"/>
        <end position="163"/>
    </location>
</feature>
<evidence type="ECO:0008006" key="4">
    <source>
        <dbReference type="Google" id="ProtNLM"/>
    </source>
</evidence>
<protein>
    <recommendedName>
        <fullName evidence="4">Transposase</fullName>
    </recommendedName>
</protein>
<sequence>MRSPSNTVIPRLVRNRALERGIQYAAASRFNHWRLGVLDRPVKPGDDTECVDADVRTRPRGCFARALLRLAALIAKRAQGRPGAGGTRGPLREKHTQEEPHSSIQVKPNTRPSLRDGRTAYAALSREPSSLWPPSLPRKSPAPRRLTPMPHSPELDRSNDGQDHTVLPYARSVGAAGFDGVVHVAIEMPARRT</sequence>